<reference evidence="1" key="1">
    <citation type="journal article" date="2023" name="Science">
        <title>Genome structures resolve the early diversification of teleost fishes.</title>
        <authorList>
            <person name="Parey E."/>
            <person name="Louis A."/>
            <person name="Montfort J."/>
            <person name="Bouchez O."/>
            <person name="Roques C."/>
            <person name="Iampietro C."/>
            <person name="Lluch J."/>
            <person name="Castinel A."/>
            <person name="Donnadieu C."/>
            <person name="Desvignes T."/>
            <person name="Floi Bucao C."/>
            <person name="Jouanno E."/>
            <person name="Wen M."/>
            <person name="Mejri S."/>
            <person name="Dirks R."/>
            <person name="Jansen H."/>
            <person name="Henkel C."/>
            <person name="Chen W.J."/>
            <person name="Zahm M."/>
            <person name="Cabau C."/>
            <person name="Klopp C."/>
            <person name="Thompson A.W."/>
            <person name="Robinson-Rechavi M."/>
            <person name="Braasch I."/>
            <person name="Lecointre G."/>
            <person name="Bobe J."/>
            <person name="Postlethwait J.H."/>
            <person name="Berthelot C."/>
            <person name="Roest Crollius H."/>
            <person name="Guiguen Y."/>
        </authorList>
    </citation>
    <scope>NUCLEOTIDE SEQUENCE</scope>
    <source>
        <strain evidence="1">WJC10195</strain>
    </source>
</reference>
<dbReference type="Proteomes" id="UP001152622">
    <property type="component" value="Chromosome 11"/>
</dbReference>
<gene>
    <name evidence="1" type="ORF">SKAU_G00280250</name>
</gene>
<organism evidence="1 2">
    <name type="scientific">Synaphobranchus kaupii</name>
    <name type="common">Kaup's arrowtooth eel</name>
    <dbReference type="NCBI Taxonomy" id="118154"/>
    <lineage>
        <taxon>Eukaryota</taxon>
        <taxon>Metazoa</taxon>
        <taxon>Chordata</taxon>
        <taxon>Craniata</taxon>
        <taxon>Vertebrata</taxon>
        <taxon>Euteleostomi</taxon>
        <taxon>Actinopterygii</taxon>
        <taxon>Neopterygii</taxon>
        <taxon>Teleostei</taxon>
        <taxon>Anguilliformes</taxon>
        <taxon>Synaphobranchidae</taxon>
        <taxon>Synaphobranchus</taxon>
    </lineage>
</organism>
<dbReference type="AlphaFoldDB" id="A0A9Q1EWW5"/>
<protein>
    <recommendedName>
        <fullName evidence="3">Resolvase HTH domain-containing protein</fullName>
    </recommendedName>
</protein>
<dbReference type="EMBL" id="JAINUF010000011">
    <property type="protein sequence ID" value="KAJ8346624.1"/>
    <property type="molecule type" value="Genomic_DNA"/>
</dbReference>
<evidence type="ECO:0008006" key="3">
    <source>
        <dbReference type="Google" id="ProtNLM"/>
    </source>
</evidence>
<name>A0A9Q1EWW5_SYNKA</name>
<sequence>MEDTLRRIQRRCLAVRQACRQGSAGDREYRSLTLSILNVRRIEASLSREVADELLQSLDELRRAIATSSDRAQTSVSFSAPRVSRRGSRGRPSLNITREQLQMLMQQGFSIRQMARVLNCSSSYLYRRTRSLGISMRSRFSSITDDEFEQQIQRLHQLYPRAGSEQHSVGVTLLPGEPTMFRFPTVYGTLMDICASYVGVS</sequence>
<proteinExistence type="predicted"/>
<dbReference type="OrthoDB" id="2686689at2759"/>
<keyword evidence="2" id="KW-1185">Reference proteome</keyword>
<evidence type="ECO:0000313" key="1">
    <source>
        <dbReference type="EMBL" id="KAJ8346624.1"/>
    </source>
</evidence>
<comment type="caution">
    <text evidence="1">The sequence shown here is derived from an EMBL/GenBank/DDBJ whole genome shotgun (WGS) entry which is preliminary data.</text>
</comment>
<accession>A0A9Q1EWW5</accession>
<evidence type="ECO:0000313" key="2">
    <source>
        <dbReference type="Proteomes" id="UP001152622"/>
    </source>
</evidence>